<dbReference type="AlphaFoldDB" id="H2Z9S8"/>
<sequence length="69" mass="7499">HLHNGDRTPAPIIVESRTPASAPVTLPSFTSKIGQVFPVMNDSLFENTNISASPEPITKDSKNKIDCEH</sequence>
<reference evidence="2" key="3">
    <citation type="submission" date="2025-09" db="UniProtKB">
        <authorList>
            <consortium name="Ensembl"/>
        </authorList>
    </citation>
    <scope>IDENTIFICATION</scope>
</reference>
<organism evidence="2 3">
    <name type="scientific">Ciona savignyi</name>
    <name type="common">Pacific transparent sea squirt</name>
    <dbReference type="NCBI Taxonomy" id="51511"/>
    <lineage>
        <taxon>Eukaryota</taxon>
        <taxon>Metazoa</taxon>
        <taxon>Chordata</taxon>
        <taxon>Tunicata</taxon>
        <taxon>Ascidiacea</taxon>
        <taxon>Phlebobranchia</taxon>
        <taxon>Cionidae</taxon>
        <taxon>Ciona</taxon>
    </lineage>
</organism>
<protein>
    <submittedName>
        <fullName evidence="2">Uncharacterized protein</fullName>
    </submittedName>
</protein>
<evidence type="ECO:0000313" key="2">
    <source>
        <dbReference type="Ensembl" id="ENSCSAVP00000014343.1"/>
    </source>
</evidence>
<reference evidence="3" key="1">
    <citation type="submission" date="2003-08" db="EMBL/GenBank/DDBJ databases">
        <authorList>
            <person name="Birren B."/>
            <person name="Nusbaum C."/>
            <person name="Abebe A."/>
            <person name="Abouelleil A."/>
            <person name="Adekoya E."/>
            <person name="Ait-zahra M."/>
            <person name="Allen N."/>
            <person name="Allen T."/>
            <person name="An P."/>
            <person name="Anderson M."/>
            <person name="Anderson S."/>
            <person name="Arachchi H."/>
            <person name="Armbruster J."/>
            <person name="Bachantsang P."/>
            <person name="Baldwin J."/>
            <person name="Barry A."/>
            <person name="Bayul T."/>
            <person name="Blitshsteyn B."/>
            <person name="Bloom T."/>
            <person name="Blye J."/>
            <person name="Boguslavskiy L."/>
            <person name="Borowsky M."/>
            <person name="Boukhgalter B."/>
            <person name="Brunache A."/>
            <person name="Butler J."/>
            <person name="Calixte N."/>
            <person name="Calvo S."/>
            <person name="Camarata J."/>
            <person name="Campo K."/>
            <person name="Chang J."/>
            <person name="Cheshatsang Y."/>
            <person name="Citroen M."/>
            <person name="Collymore A."/>
            <person name="Considine T."/>
            <person name="Cook A."/>
            <person name="Cooke P."/>
            <person name="Corum B."/>
            <person name="Cuomo C."/>
            <person name="David R."/>
            <person name="Dawoe T."/>
            <person name="Degray S."/>
            <person name="Dodge S."/>
            <person name="Dooley K."/>
            <person name="Dorje P."/>
            <person name="Dorjee K."/>
            <person name="Dorris L."/>
            <person name="Duffey N."/>
            <person name="Dupes A."/>
            <person name="Elkins T."/>
            <person name="Engels R."/>
            <person name="Erickson J."/>
            <person name="Farina A."/>
            <person name="Faro S."/>
            <person name="Ferreira P."/>
            <person name="Fischer H."/>
            <person name="Fitzgerald M."/>
            <person name="Foley K."/>
            <person name="Gage D."/>
            <person name="Galagan J."/>
            <person name="Gearin G."/>
            <person name="Gnerre S."/>
            <person name="Gnirke A."/>
            <person name="Goyette A."/>
            <person name="Graham J."/>
            <person name="Grandbois E."/>
            <person name="Gyaltsen K."/>
            <person name="Hafez N."/>
            <person name="Hagopian D."/>
            <person name="Hagos B."/>
            <person name="Hall J."/>
            <person name="Hatcher B."/>
            <person name="Heller A."/>
            <person name="Higgins H."/>
            <person name="Honan T."/>
            <person name="Horn A."/>
            <person name="Houde N."/>
            <person name="Hughes L."/>
            <person name="Hulme W."/>
            <person name="Husby E."/>
            <person name="Iliev I."/>
            <person name="Jaffe D."/>
            <person name="Jones C."/>
            <person name="Kamal M."/>
            <person name="Kamat A."/>
            <person name="Kamvysselis M."/>
            <person name="Karlsson E."/>
            <person name="Kells C."/>
            <person name="Kieu A."/>
            <person name="Kisner P."/>
            <person name="Kodira C."/>
            <person name="Kulbokas E."/>
            <person name="Labutti K."/>
            <person name="Lama D."/>
            <person name="Landers T."/>
            <person name="Leger J."/>
            <person name="Levine S."/>
            <person name="Lewis D."/>
            <person name="Lewis T."/>
            <person name="Lindblad-toh K."/>
            <person name="Liu X."/>
            <person name="Lokyitsang T."/>
            <person name="Lokyitsang Y."/>
            <person name="Lucien O."/>
            <person name="Lui A."/>
            <person name="Ma L.J."/>
            <person name="Mabbitt R."/>
            <person name="Macdonald J."/>
            <person name="Maclean C."/>
            <person name="Major J."/>
            <person name="Manning J."/>
            <person name="Marabella R."/>
            <person name="Maru K."/>
            <person name="Matthews C."/>
            <person name="Mauceli E."/>
            <person name="Mccarthy M."/>
            <person name="Mcdonough S."/>
            <person name="Mcghee T."/>
            <person name="Meldrim J."/>
            <person name="Meneus L."/>
            <person name="Mesirov J."/>
            <person name="Mihalev A."/>
            <person name="Mihova T."/>
            <person name="Mikkelsen T."/>
            <person name="Mlenga V."/>
            <person name="Moru K."/>
            <person name="Mozes J."/>
            <person name="Mulrain L."/>
            <person name="Munson G."/>
            <person name="Naylor J."/>
            <person name="Newes C."/>
            <person name="Nguyen C."/>
            <person name="Nguyen N."/>
            <person name="Nguyen T."/>
            <person name="Nicol R."/>
            <person name="Nielsen C."/>
            <person name="Nizzari M."/>
            <person name="Norbu C."/>
            <person name="Norbu N."/>
            <person name="O'donnell P."/>
            <person name="Okoawo O."/>
            <person name="O'leary S."/>
            <person name="Omotosho B."/>
            <person name="O'neill K."/>
            <person name="Osman S."/>
            <person name="Parker S."/>
            <person name="Perrin D."/>
            <person name="Phunkhang P."/>
            <person name="Piqani B."/>
            <person name="Purcell S."/>
            <person name="Rachupka T."/>
            <person name="Ramasamy U."/>
            <person name="Rameau R."/>
            <person name="Ray V."/>
            <person name="Raymond C."/>
            <person name="Retta R."/>
            <person name="Richardson S."/>
            <person name="Rise C."/>
            <person name="Rodriguez J."/>
            <person name="Rogers J."/>
            <person name="Rogov P."/>
            <person name="Rutman M."/>
            <person name="Schupbach R."/>
            <person name="Seaman C."/>
            <person name="Settipalli S."/>
            <person name="Sharpe T."/>
            <person name="Sheridan J."/>
            <person name="Sherpa N."/>
            <person name="Shi J."/>
            <person name="Smirnov S."/>
            <person name="Smith C."/>
            <person name="Sougnez C."/>
            <person name="Spencer B."/>
            <person name="Stalker J."/>
            <person name="Stange-thomann N."/>
            <person name="Stavropoulos S."/>
            <person name="Stetson K."/>
            <person name="Stone C."/>
            <person name="Stone S."/>
            <person name="Stubbs M."/>
            <person name="Talamas J."/>
            <person name="Tchuinga P."/>
            <person name="Tenzing P."/>
            <person name="Tesfaye S."/>
            <person name="Theodore J."/>
            <person name="Thoulutsang Y."/>
            <person name="Topham K."/>
            <person name="Towey S."/>
            <person name="Tsamla T."/>
            <person name="Tsomo N."/>
            <person name="Vallee D."/>
            <person name="Vassiliev H."/>
            <person name="Venkataraman V."/>
            <person name="Vinson J."/>
            <person name="Vo A."/>
            <person name="Wade C."/>
            <person name="Wang S."/>
            <person name="Wangchuk T."/>
            <person name="Wangdi T."/>
            <person name="Whittaker C."/>
            <person name="Wilkinson J."/>
            <person name="Wu Y."/>
            <person name="Wyman D."/>
            <person name="Yadav S."/>
            <person name="Yang S."/>
            <person name="Yang X."/>
            <person name="Yeager S."/>
            <person name="Yee E."/>
            <person name="Young G."/>
            <person name="Zainoun J."/>
            <person name="Zembeck L."/>
            <person name="Zimmer A."/>
            <person name="Zody M."/>
            <person name="Lander E."/>
        </authorList>
    </citation>
    <scope>NUCLEOTIDE SEQUENCE [LARGE SCALE GENOMIC DNA]</scope>
</reference>
<reference evidence="2" key="2">
    <citation type="submission" date="2025-08" db="UniProtKB">
        <authorList>
            <consortium name="Ensembl"/>
        </authorList>
    </citation>
    <scope>IDENTIFICATION</scope>
</reference>
<accession>H2Z9S8</accession>
<name>H2Z9S8_CIOSA</name>
<feature type="region of interest" description="Disordered" evidence="1">
    <location>
        <begin position="47"/>
        <end position="69"/>
    </location>
</feature>
<proteinExistence type="predicted"/>
<evidence type="ECO:0000256" key="1">
    <source>
        <dbReference type="SAM" id="MobiDB-lite"/>
    </source>
</evidence>
<dbReference type="Ensembl" id="ENSCSAVT00000014508.1">
    <property type="protein sequence ID" value="ENSCSAVP00000014343.1"/>
    <property type="gene ID" value="ENSCSAVG00000008398.1"/>
</dbReference>
<feature type="compositionally biased region" description="Basic and acidic residues" evidence="1">
    <location>
        <begin position="57"/>
        <end position="69"/>
    </location>
</feature>
<keyword evidence="3" id="KW-1185">Reference proteome</keyword>
<dbReference type="Proteomes" id="UP000007875">
    <property type="component" value="Unassembled WGS sequence"/>
</dbReference>
<dbReference type="HOGENOM" id="CLU_2782367_0_0_1"/>
<dbReference type="InParanoid" id="H2Z9S8"/>
<evidence type="ECO:0000313" key="3">
    <source>
        <dbReference type="Proteomes" id="UP000007875"/>
    </source>
</evidence>